<gene>
    <name evidence="3" type="ORF">OvHV-2gp51</name>
</gene>
<evidence type="ECO:0000313" key="3">
    <source>
        <dbReference type="EMBL" id="ABB22271.1"/>
    </source>
</evidence>
<dbReference type="EMBL" id="DQ198083">
    <property type="protein sequence ID" value="ABB22271.1"/>
    <property type="molecule type" value="Genomic_DNA"/>
</dbReference>
<feature type="region of interest" description="Disordered" evidence="2">
    <location>
        <begin position="32"/>
        <end position="60"/>
    </location>
</feature>
<feature type="compositionally biased region" description="Basic and acidic residues" evidence="2">
    <location>
        <begin position="114"/>
        <end position="124"/>
    </location>
</feature>
<reference evidence="3 4" key="1">
    <citation type="journal article" date="2007" name="J. Gen. Virol.">
        <title>Comparison of ovine herpesvirus 2 genomes isolated from domestic sheep (Ovis aries) and a clinically affected cow (Bos bovis).</title>
        <authorList>
            <person name="Taus N.S."/>
            <person name="Herndon D.R."/>
            <person name="Traul D.L."/>
            <person name="Stewart J.P."/>
            <person name="Ackermann M."/>
            <person name="Li H."/>
            <person name="Knowles D.P."/>
            <person name="Lewis G.S."/>
            <person name="Brayton K.A."/>
        </authorList>
    </citation>
    <scope>NUCLEOTIDE SEQUENCE [LARGE SCALE GENOMIC DNA]</scope>
</reference>
<evidence type="ECO:0008006" key="5">
    <source>
        <dbReference type="Google" id="ProtNLM"/>
    </source>
</evidence>
<name>A1BM42_9GAMA</name>
<accession>A1BM42</accession>
<dbReference type="Pfam" id="PF05812">
    <property type="entry name" value="Herpes_BLRF2"/>
    <property type="match status" value="1"/>
</dbReference>
<sequence length="136" mass="15059">MAYSGKPQAGGPADNSVEKLAAELTRLQMENSKLRRKLRQSTGGTNCLIPGEETKPGKLSPEDKNILLAAWHTKFAAKASEKLYRKIKALTAEEDDEEGINKILASSTIRVHASVDREDIPRMSKEKKKQARGRTQ</sequence>
<organism evidence="3 4">
    <name type="scientific">Ovine gammaherpesvirus 2</name>
    <dbReference type="NCBI Taxonomy" id="10398"/>
    <lineage>
        <taxon>Viruses</taxon>
        <taxon>Duplodnaviria</taxon>
        <taxon>Heunggongvirae</taxon>
        <taxon>Peploviricota</taxon>
        <taxon>Herviviricetes</taxon>
        <taxon>Herpesvirales</taxon>
        <taxon>Orthoherpesviridae</taxon>
        <taxon>Gammaherpesvirinae</taxon>
        <taxon>Macavirus</taxon>
        <taxon>Macavirus ovinegamma2</taxon>
    </lineage>
</organism>
<feature type="region of interest" description="Disordered" evidence="2">
    <location>
        <begin position="114"/>
        <end position="136"/>
    </location>
</feature>
<evidence type="ECO:0000256" key="2">
    <source>
        <dbReference type="SAM" id="MobiDB-lite"/>
    </source>
</evidence>
<feature type="compositionally biased region" description="Basic residues" evidence="2">
    <location>
        <begin position="125"/>
        <end position="136"/>
    </location>
</feature>
<dbReference type="SUPFAM" id="SSF160459">
    <property type="entry name" value="BLRF2-like"/>
    <property type="match status" value="1"/>
</dbReference>
<protein>
    <recommendedName>
        <fullName evidence="5">Virion protein G52</fullName>
    </recommendedName>
</protein>
<proteinExistence type="inferred from homology"/>
<comment type="similarity">
    <text evidence="1">Belongs to the herpesviridae BLRF2 family.</text>
</comment>
<evidence type="ECO:0000313" key="4">
    <source>
        <dbReference type="Proteomes" id="UP000152762"/>
    </source>
</evidence>
<dbReference type="Proteomes" id="UP000152762">
    <property type="component" value="Segment"/>
</dbReference>
<evidence type="ECO:0000256" key="1">
    <source>
        <dbReference type="ARBA" id="ARBA00008922"/>
    </source>
</evidence>
<dbReference type="Gene3D" id="1.10.3390.10">
    <property type="entry name" value="YejL-like"/>
    <property type="match status" value="1"/>
</dbReference>
<dbReference type="InterPro" id="IPR008642">
    <property type="entry name" value="Herpes_BLRF2"/>
</dbReference>